<dbReference type="Proteomes" id="UP000028990">
    <property type="component" value="Unassembled WGS sequence"/>
</dbReference>
<dbReference type="InterPro" id="IPR019835">
    <property type="entry name" value="SWIB_domain"/>
</dbReference>
<dbReference type="InterPro" id="IPR008927">
    <property type="entry name" value="6-PGluconate_DH-like_C_sf"/>
</dbReference>
<evidence type="ECO:0000256" key="18">
    <source>
        <dbReference type="SAM" id="MobiDB-lite"/>
    </source>
</evidence>
<dbReference type="Pfam" id="PF07479">
    <property type="entry name" value="NAD_Gly3P_dh_C"/>
    <property type="match status" value="1"/>
</dbReference>
<evidence type="ECO:0000313" key="20">
    <source>
        <dbReference type="EMBL" id="KFO33487.1"/>
    </source>
</evidence>
<keyword evidence="9" id="KW-0156">Chromatin regulator</keyword>
<dbReference type="InterPro" id="IPR029208">
    <property type="entry name" value="COX14"/>
</dbReference>
<dbReference type="GO" id="GO:0046168">
    <property type="term" value="P:glycerol-3-phosphate catabolic process"/>
    <property type="evidence" value="ECO:0007669"/>
    <property type="project" value="UniProtKB-UniRule"/>
</dbReference>
<evidence type="ECO:0000256" key="2">
    <source>
        <dbReference type="ARBA" id="ARBA00004496"/>
    </source>
</evidence>
<keyword evidence="6" id="KW-0963">Cytoplasm</keyword>
<dbReference type="PROSITE" id="PS00957">
    <property type="entry name" value="NAD_G3PDH"/>
    <property type="match status" value="1"/>
</dbReference>
<dbReference type="SUPFAM" id="SSF48179">
    <property type="entry name" value="6-phosphogluconate dehydrogenase C-terminal domain-like"/>
    <property type="match status" value="1"/>
</dbReference>
<keyword evidence="11 16" id="KW-0560">Oxidoreductase</keyword>
<dbReference type="Gene3D" id="3.40.50.720">
    <property type="entry name" value="NAD(P)-binding Rossmann-like Domain"/>
    <property type="match status" value="1"/>
</dbReference>
<comment type="function">
    <text evidence="14">Has glycerol-3-phosphate dehydrogenase activity.</text>
</comment>
<dbReference type="GO" id="GO:0005654">
    <property type="term" value="C:nucleoplasm"/>
    <property type="evidence" value="ECO:0007669"/>
    <property type="project" value="UniProtKB-ARBA"/>
</dbReference>
<evidence type="ECO:0000256" key="8">
    <source>
        <dbReference type="ARBA" id="ARBA00022692"/>
    </source>
</evidence>
<dbReference type="InterPro" id="IPR011128">
    <property type="entry name" value="G3P_DH_NAD-dep_N"/>
</dbReference>
<sequence length="902" mass="101547">MTPQGPSMGPPGYGGNPSVRPGLAQSGMDQSRKRPAPQQIQQVQQQAVQNRNHNAKKKKMADKILPQRIRELVPESQAYMDLLAFERKLDQTIMRKRLDIQEALKRPIKQKRKLRIFISNTFNPAKSDAEDGEGTVASWELRVEGRLLEDSALSKYDATKQKRKFSSFFKSLVIELDKDLYGPDNHLVEWHRTATTQETDGFQVKRPGDVNVRCTVLLMLDYQPPQFKLDPRLARLLGIHTQTRPVIIQALWQYIKTHKLQDPHEREFVICDKYLQQIFESQRMKFSEIPQRLHALLMPPEPIIINHVISVDPNDQKKTACYDIDVEVDDTLKTQMNSFLLSTASQQEIATLDNKIHETIETINQLKTQREFMLSFARDPQGFINDWLQSQCRDLKTMTDVVGNPEEERRAEFYFQPWAQEAVCRYFYSKVDTLPGRQPPSHPWRRGLAVPTCGGVKCSKPAPAARERSGTMAAKKVCIVGSGNWGSAIAKIVGGNAVQMAHFDPRITMWVFEEDVGGRKLTEIINTQHENVKYLPGHKLPPNVVAVPDLVQAAAEADILIFVVPHQFISKICDQLKGRLKANAIGMSLIKGVDEGPNGLKLISEVIGERLGIPMSVLMGANIASEVADEKFCETTIGCKDLAQGQLLKHLMQTSNFRITVVQEVDTVEICGALKNIVAVGAGFCDGLGFGDNTKAAVIRLGLMEMIAFAKLFCRGPVSSATFLESCGVADLITTCYGGRNRKVAEAFARTGKSIEQLEKEMLNGQKLQGPQTARELHSILQHKGLVDKFPLFTAVYKVCYEGQPVDEFIRCLQNHPEHIPLQRESCNWFLAMVWEQQESKQRNNMPTAKQLADIGYKTFSVSMMLLTVYGGYLCSVRAYHYLQLRSARRQAAEEQKTPGDL</sequence>
<dbReference type="PANTHER" id="PTHR11728:SF32">
    <property type="entry name" value="GLYCEROL-3-PHOSPHATE DEHYDROGENASE [NAD(+)], CYTOPLASMIC"/>
    <property type="match status" value="1"/>
</dbReference>
<dbReference type="InterPro" id="IPR003121">
    <property type="entry name" value="SWIB_MDM2_domain"/>
</dbReference>
<evidence type="ECO:0000256" key="5">
    <source>
        <dbReference type="ARBA" id="ARBA00011738"/>
    </source>
</evidence>
<dbReference type="NCBIfam" id="TIGR03376">
    <property type="entry name" value="glycerol3P_DH"/>
    <property type="match status" value="1"/>
</dbReference>
<keyword evidence="8" id="KW-0812">Transmembrane</keyword>
<feature type="compositionally biased region" description="Low complexity" evidence="18">
    <location>
        <begin position="36"/>
        <end position="49"/>
    </location>
</feature>
<dbReference type="PRINTS" id="PR00077">
    <property type="entry name" value="GPDHDRGNASE"/>
</dbReference>
<comment type="catalytic activity">
    <reaction evidence="15">
        <text>sn-glycerol 3-phosphate + NAD(+) = dihydroxyacetone phosphate + NADH + H(+)</text>
        <dbReference type="Rhea" id="RHEA:11092"/>
        <dbReference type="ChEBI" id="CHEBI:15378"/>
        <dbReference type="ChEBI" id="CHEBI:57540"/>
        <dbReference type="ChEBI" id="CHEBI:57597"/>
        <dbReference type="ChEBI" id="CHEBI:57642"/>
        <dbReference type="ChEBI" id="CHEBI:57945"/>
        <dbReference type="EC" id="1.1.1.8"/>
    </reaction>
    <physiologicalReaction direction="left-to-right" evidence="15">
        <dbReference type="Rhea" id="RHEA:11093"/>
    </physiologicalReaction>
</comment>
<evidence type="ECO:0000256" key="11">
    <source>
        <dbReference type="ARBA" id="ARBA00023002"/>
    </source>
</evidence>
<evidence type="ECO:0000259" key="19">
    <source>
        <dbReference type="PROSITE" id="PS51925"/>
    </source>
</evidence>
<evidence type="ECO:0000256" key="4">
    <source>
        <dbReference type="ARBA" id="ARBA00011009"/>
    </source>
</evidence>
<comment type="similarity">
    <text evidence="3">Belongs to the SMARCD family.</text>
</comment>
<dbReference type="PANTHER" id="PTHR11728">
    <property type="entry name" value="GLYCEROL-3-PHOSPHATE DEHYDROGENASE"/>
    <property type="match status" value="1"/>
</dbReference>
<dbReference type="STRING" id="885580.ENSFDAP00000021733"/>
<evidence type="ECO:0000256" key="7">
    <source>
        <dbReference type="ARBA" id="ARBA00022553"/>
    </source>
</evidence>
<dbReference type="InterPro" id="IPR038041">
    <property type="entry name" value="SMARCD1_SWIB_dom"/>
</dbReference>
<dbReference type="SUPFAM" id="SSF47592">
    <property type="entry name" value="SWIB/MDM2 domain"/>
    <property type="match status" value="1"/>
</dbReference>
<dbReference type="SUPFAM" id="SSF51735">
    <property type="entry name" value="NAD(P)-binding Rossmann-fold domains"/>
    <property type="match status" value="1"/>
</dbReference>
<dbReference type="CDD" id="cd17674">
    <property type="entry name" value="SWIB_BAF60A"/>
    <property type="match status" value="1"/>
</dbReference>
<evidence type="ECO:0000256" key="17">
    <source>
        <dbReference type="RuleBase" id="RU361243"/>
    </source>
</evidence>
<feature type="domain" description="DM2" evidence="19">
    <location>
        <begin position="222"/>
        <end position="299"/>
    </location>
</feature>
<reference evidence="20 21" key="1">
    <citation type="submission" date="2013-11" db="EMBL/GenBank/DDBJ databases">
        <title>The Damaraland mole rat (Fukomys damarensis) genome and evolution of African mole rats.</title>
        <authorList>
            <person name="Gladyshev V.N."/>
            <person name="Fang X."/>
        </authorList>
    </citation>
    <scope>NUCLEOTIDE SEQUENCE [LARGE SCALE GENOMIC DNA]</scope>
    <source>
        <tissue evidence="20">Liver</tissue>
    </source>
</reference>
<dbReference type="Pfam" id="PF01210">
    <property type="entry name" value="NAD_Gly3P_dh_N"/>
    <property type="match status" value="1"/>
</dbReference>
<dbReference type="AlphaFoldDB" id="A0A091DQX3"/>
<evidence type="ECO:0000256" key="12">
    <source>
        <dbReference type="ARBA" id="ARBA00023027"/>
    </source>
</evidence>
<dbReference type="InterPro" id="IPR013328">
    <property type="entry name" value="6PGD_dom2"/>
</dbReference>
<protein>
    <recommendedName>
        <fullName evidence="17">Glycerol-3-phosphate dehydrogenase [NAD(+)]</fullName>
        <ecNumber evidence="17">1.1.1.8</ecNumber>
    </recommendedName>
</protein>
<comment type="subcellular location">
    <subcellularLocation>
        <location evidence="2">Cytoplasm</location>
    </subcellularLocation>
    <subcellularLocation>
        <location evidence="1">Membrane</location>
        <topology evidence="1">Single-pass membrane protein</topology>
    </subcellularLocation>
</comment>
<dbReference type="Gene3D" id="1.10.1040.10">
    <property type="entry name" value="N-(1-d-carboxylethyl)-l-norvaline Dehydrogenase, domain 2"/>
    <property type="match status" value="1"/>
</dbReference>
<dbReference type="FunFam" id="1.10.245.10:FF:000001">
    <property type="entry name" value="SWI/SNF-related matrix-associated regulator of chromatin subfamily D member 3 isoform 1"/>
    <property type="match status" value="1"/>
</dbReference>
<accession>A0A091DQX3</accession>
<dbReference type="FunFam" id="3.40.50.720:FF:000088">
    <property type="entry name" value="Glycerol-3-phosphate dehydrogenase [NAD(+)]"/>
    <property type="match status" value="1"/>
</dbReference>
<feature type="region of interest" description="Disordered" evidence="18">
    <location>
        <begin position="1"/>
        <end position="63"/>
    </location>
</feature>
<evidence type="ECO:0000256" key="14">
    <source>
        <dbReference type="ARBA" id="ARBA00037527"/>
    </source>
</evidence>
<dbReference type="GO" id="GO:0005975">
    <property type="term" value="P:carbohydrate metabolic process"/>
    <property type="evidence" value="ECO:0007669"/>
    <property type="project" value="InterPro"/>
</dbReference>
<dbReference type="InterPro" id="IPR006109">
    <property type="entry name" value="G3P_DH_NAD-dep_C"/>
</dbReference>
<evidence type="ECO:0000256" key="6">
    <source>
        <dbReference type="ARBA" id="ARBA00022490"/>
    </source>
</evidence>
<dbReference type="InterPro" id="IPR036885">
    <property type="entry name" value="SWIB_MDM2_dom_sf"/>
</dbReference>
<dbReference type="EC" id="1.1.1.8" evidence="17"/>
<proteinExistence type="inferred from homology"/>
<dbReference type="GO" id="GO:0005829">
    <property type="term" value="C:cytosol"/>
    <property type="evidence" value="ECO:0007669"/>
    <property type="project" value="TreeGrafter"/>
</dbReference>
<dbReference type="GO" id="GO:0141152">
    <property type="term" value="F:glycerol-3-phosphate dehydrogenase (NAD+) activity"/>
    <property type="evidence" value="ECO:0007669"/>
    <property type="project" value="UniProtKB-UniRule"/>
</dbReference>
<dbReference type="Gene3D" id="1.10.245.10">
    <property type="entry name" value="SWIB/MDM2 domain"/>
    <property type="match status" value="1"/>
</dbReference>
<evidence type="ECO:0000256" key="16">
    <source>
        <dbReference type="RuleBase" id="RU000437"/>
    </source>
</evidence>
<keyword evidence="10" id="KW-1133">Transmembrane helix</keyword>
<comment type="subunit">
    <text evidence="5">Homodimer.</text>
</comment>
<evidence type="ECO:0000256" key="13">
    <source>
        <dbReference type="ARBA" id="ARBA00023136"/>
    </source>
</evidence>
<gene>
    <name evidence="20" type="ORF">H920_05148</name>
</gene>
<dbReference type="InterPro" id="IPR017751">
    <property type="entry name" value="G3P_DH_NAD-dep_euk"/>
</dbReference>
<dbReference type="GO" id="GO:0016020">
    <property type="term" value="C:membrane"/>
    <property type="evidence" value="ECO:0007669"/>
    <property type="project" value="UniProtKB-SubCell"/>
</dbReference>
<dbReference type="InterPro" id="IPR036291">
    <property type="entry name" value="NAD(P)-bd_dom_sf"/>
</dbReference>
<dbReference type="PROSITE" id="PS51925">
    <property type="entry name" value="SWIB_MDM2"/>
    <property type="match status" value="1"/>
</dbReference>
<dbReference type="eggNOG" id="KOG2570">
    <property type="taxonomic scope" value="Eukaryota"/>
</dbReference>
<dbReference type="GO" id="GO:0042803">
    <property type="term" value="F:protein homodimerization activity"/>
    <property type="evidence" value="ECO:0007669"/>
    <property type="project" value="InterPro"/>
</dbReference>
<dbReference type="GO" id="GO:0051287">
    <property type="term" value="F:NAD binding"/>
    <property type="evidence" value="ECO:0007669"/>
    <property type="project" value="UniProtKB-UniRule"/>
</dbReference>
<evidence type="ECO:0000256" key="3">
    <source>
        <dbReference type="ARBA" id="ARBA00010619"/>
    </source>
</evidence>
<organism evidence="20 21">
    <name type="scientific">Fukomys damarensis</name>
    <name type="common">Damaraland mole rat</name>
    <name type="synonym">Cryptomys damarensis</name>
    <dbReference type="NCBI Taxonomy" id="885580"/>
    <lineage>
        <taxon>Eukaryota</taxon>
        <taxon>Metazoa</taxon>
        <taxon>Chordata</taxon>
        <taxon>Craniata</taxon>
        <taxon>Vertebrata</taxon>
        <taxon>Euteleostomi</taxon>
        <taxon>Mammalia</taxon>
        <taxon>Eutheria</taxon>
        <taxon>Euarchontoglires</taxon>
        <taxon>Glires</taxon>
        <taxon>Rodentia</taxon>
        <taxon>Hystricomorpha</taxon>
        <taxon>Bathyergidae</taxon>
        <taxon>Fukomys</taxon>
    </lineage>
</organism>
<evidence type="ECO:0000256" key="1">
    <source>
        <dbReference type="ARBA" id="ARBA00004167"/>
    </source>
</evidence>
<dbReference type="FunFam" id="1.10.1040.10:FF:000084">
    <property type="entry name" value="Glycerol-3-phosphate dehydrogenase [NAD(+)], cytoplasmic"/>
    <property type="match status" value="1"/>
</dbReference>
<dbReference type="GO" id="GO:0006325">
    <property type="term" value="P:chromatin organization"/>
    <property type="evidence" value="ECO:0007669"/>
    <property type="project" value="UniProtKB-KW"/>
</dbReference>
<keyword evidence="7" id="KW-0597">Phosphoprotein</keyword>
<name>A0A091DQX3_FUKDA</name>
<evidence type="ECO:0000313" key="21">
    <source>
        <dbReference type="Proteomes" id="UP000028990"/>
    </source>
</evidence>
<dbReference type="EMBL" id="KN122084">
    <property type="protein sequence ID" value="KFO33487.1"/>
    <property type="molecule type" value="Genomic_DNA"/>
</dbReference>
<evidence type="ECO:0000256" key="10">
    <source>
        <dbReference type="ARBA" id="ARBA00022989"/>
    </source>
</evidence>
<keyword evidence="12 16" id="KW-0520">NAD</keyword>
<dbReference type="SMART" id="SM00151">
    <property type="entry name" value="SWIB"/>
    <property type="match status" value="1"/>
</dbReference>
<dbReference type="Pfam" id="PF14880">
    <property type="entry name" value="COX14"/>
    <property type="match status" value="1"/>
</dbReference>
<keyword evidence="13" id="KW-0472">Membrane</keyword>
<dbReference type="Pfam" id="PF02201">
    <property type="entry name" value="SWIB"/>
    <property type="match status" value="1"/>
</dbReference>
<keyword evidence="21" id="KW-1185">Reference proteome</keyword>
<evidence type="ECO:0000256" key="9">
    <source>
        <dbReference type="ARBA" id="ARBA00022853"/>
    </source>
</evidence>
<dbReference type="InterPro" id="IPR006168">
    <property type="entry name" value="G3P_DH_NAD-dep"/>
</dbReference>
<comment type="similarity">
    <text evidence="4 16">Belongs to the NAD-dependent glycerol-3-phosphate dehydrogenase family.</text>
</comment>
<evidence type="ECO:0000256" key="15">
    <source>
        <dbReference type="ARBA" id="ARBA00048723"/>
    </source>
</evidence>